<name>A0ABW1J2S5_9PSEU</name>
<dbReference type="RefSeq" id="WP_379584967.1">
    <property type="nucleotide sequence ID" value="NZ_JBHSQW010000025.1"/>
</dbReference>
<keyword evidence="3" id="KW-1185">Reference proteome</keyword>
<sequence>MLKVLGVLLLIWIAISVIGAMFKFLAWAVVIGALVFAGVALWSAVSSRSDRKSLR</sequence>
<accession>A0ABW1J2S5</accession>
<dbReference type="EMBL" id="JBHSQW010000025">
    <property type="protein sequence ID" value="MFC5994954.1"/>
    <property type="molecule type" value="Genomic_DNA"/>
</dbReference>
<keyword evidence="1" id="KW-0812">Transmembrane</keyword>
<protein>
    <submittedName>
        <fullName evidence="2">Uncharacterized protein</fullName>
    </submittedName>
</protein>
<evidence type="ECO:0000313" key="3">
    <source>
        <dbReference type="Proteomes" id="UP001596302"/>
    </source>
</evidence>
<evidence type="ECO:0000256" key="1">
    <source>
        <dbReference type="SAM" id="Phobius"/>
    </source>
</evidence>
<evidence type="ECO:0000313" key="2">
    <source>
        <dbReference type="EMBL" id="MFC5994954.1"/>
    </source>
</evidence>
<reference evidence="3" key="1">
    <citation type="journal article" date="2019" name="Int. J. Syst. Evol. Microbiol.">
        <title>The Global Catalogue of Microorganisms (GCM) 10K type strain sequencing project: providing services to taxonomists for standard genome sequencing and annotation.</title>
        <authorList>
            <consortium name="The Broad Institute Genomics Platform"/>
            <consortium name="The Broad Institute Genome Sequencing Center for Infectious Disease"/>
            <person name="Wu L."/>
            <person name="Ma J."/>
        </authorList>
    </citation>
    <scope>NUCLEOTIDE SEQUENCE [LARGE SCALE GENOMIC DNA]</scope>
    <source>
        <strain evidence="3">CCM 8391</strain>
    </source>
</reference>
<keyword evidence="1" id="KW-0472">Membrane</keyword>
<gene>
    <name evidence="2" type="ORF">ACFQE5_12110</name>
</gene>
<proteinExistence type="predicted"/>
<comment type="caution">
    <text evidence="2">The sequence shown here is derived from an EMBL/GenBank/DDBJ whole genome shotgun (WGS) entry which is preliminary data.</text>
</comment>
<dbReference type="Proteomes" id="UP001596302">
    <property type="component" value="Unassembled WGS sequence"/>
</dbReference>
<keyword evidence="1" id="KW-1133">Transmembrane helix</keyword>
<feature type="transmembrane region" description="Helical" evidence="1">
    <location>
        <begin position="26"/>
        <end position="45"/>
    </location>
</feature>
<organism evidence="2 3">
    <name type="scientific">Pseudonocardia hispaniensis</name>
    <dbReference type="NCBI Taxonomy" id="904933"/>
    <lineage>
        <taxon>Bacteria</taxon>
        <taxon>Bacillati</taxon>
        <taxon>Actinomycetota</taxon>
        <taxon>Actinomycetes</taxon>
        <taxon>Pseudonocardiales</taxon>
        <taxon>Pseudonocardiaceae</taxon>
        <taxon>Pseudonocardia</taxon>
    </lineage>
</organism>